<dbReference type="AlphaFoldDB" id="A0A553QQV9"/>
<evidence type="ECO:0000256" key="1">
    <source>
        <dbReference type="ARBA" id="ARBA00004138"/>
    </source>
</evidence>
<dbReference type="InterPro" id="IPR034743">
    <property type="entry name" value="RH1"/>
</dbReference>
<dbReference type="Gene3D" id="1.20.58.1770">
    <property type="match status" value="1"/>
</dbReference>
<dbReference type="Pfam" id="PF09744">
    <property type="entry name" value="RH1"/>
    <property type="match status" value="1"/>
</dbReference>
<evidence type="ECO:0000256" key="9">
    <source>
        <dbReference type="ARBA" id="ARBA00023212"/>
    </source>
</evidence>
<dbReference type="GO" id="GO:0051959">
    <property type="term" value="F:dynein light intermediate chain binding"/>
    <property type="evidence" value="ECO:0007669"/>
    <property type="project" value="TreeGrafter"/>
</dbReference>
<comment type="subcellular location">
    <subcellularLocation>
        <location evidence="1">Cell projection</location>
        <location evidence="1">Cilium</location>
    </subcellularLocation>
    <subcellularLocation>
        <location evidence="2">Cytoplasm</location>
        <location evidence="2">Cytoskeleton</location>
        <location evidence="2">Microtubule organizing center</location>
        <location evidence="2">Centrosome</location>
    </subcellularLocation>
    <subcellularLocation>
        <location evidence="3">Cytoplasm</location>
        <location evidence="3">Cytosol</location>
    </subcellularLocation>
</comment>
<keyword evidence="6" id="KW-0653">Protein transport</keyword>
<dbReference type="GO" id="GO:0031267">
    <property type="term" value="F:small GTPase binding"/>
    <property type="evidence" value="ECO:0007669"/>
    <property type="project" value="TreeGrafter"/>
</dbReference>
<dbReference type="GO" id="GO:0005813">
    <property type="term" value="C:centrosome"/>
    <property type="evidence" value="ECO:0007669"/>
    <property type="project" value="UniProtKB-SubCell"/>
</dbReference>
<proteinExistence type="predicted"/>
<evidence type="ECO:0000256" key="7">
    <source>
        <dbReference type="ARBA" id="ARBA00023054"/>
    </source>
</evidence>
<reference evidence="14 15" key="1">
    <citation type="journal article" date="2019" name="Sci. Data">
        <title>Hybrid genome assembly and annotation of Danionella translucida.</title>
        <authorList>
            <person name="Kadobianskyi M."/>
            <person name="Schulze L."/>
            <person name="Schuelke M."/>
            <person name="Judkewitz B."/>
        </authorList>
    </citation>
    <scope>NUCLEOTIDE SEQUENCE [LARGE SCALE GENOMIC DNA]</scope>
    <source>
        <strain evidence="14 15">Bolton</strain>
    </source>
</reference>
<dbReference type="GO" id="GO:0036064">
    <property type="term" value="C:ciliary basal body"/>
    <property type="evidence" value="ECO:0007669"/>
    <property type="project" value="TreeGrafter"/>
</dbReference>
<keyword evidence="4" id="KW-0813">Transport</keyword>
<dbReference type="EMBL" id="SRMA01025629">
    <property type="protein sequence ID" value="TRY92369.1"/>
    <property type="molecule type" value="Genomic_DNA"/>
</dbReference>
<keyword evidence="15" id="KW-1185">Reference proteome</keyword>
<organism evidence="14 15">
    <name type="scientific">Danionella cerebrum</name>
    <dbReference type="NCBI Taxonomy" id="2873325"/>
    <lineage>
        <taxon>Eukaryota</taxon>
        <taxon>Metazoa</taxon>
        <taxon>Chordata</taxon>
        <taxon>Craniata</taxon>
        <taxon>Vertebrata</taxon>
        <taxon>Euteleostomi</taxon>
        <taxon>Actinopterygii</taxon>
        <taxon>Neopterygii</taxon>
        <taxon>Teleostei</taxon>
        <taxon>Ostariophysi</taxon>
        <taxon>Cypriniformes</taxon>
        <taxon>Danionidae</taxon>
        <taxon>Danioninae</taxon>
        <taxon>Danionella</taxon>
    </lineage>
</organism>
<dbReference type="GO" id="GO:0060271">
    <property type="term" value="P:cilium assembly"/>
    <property type="evidence" value="ECO:0007669"/>
    <property type="project" value="TreeGrafter"/>
</dbReference>
<name>A0A553QQV9_9TELE</name>
<evidence type="ECO:0000256" key="10">
    <source>
        <dbReference type="ARBA" id="ARBA00023273"/>
    </source>
</evidence>
<feature type="domain" description="RH1" evidence="13">
    <location>
        <begin position="17"/>
        <end position="105"/>
    </location>
</feature>
<evidence type="ECO:0000256" key="5">
    <source>
        <dbReference type="ARBA" id="ARBA00022490"/>
    </source>
</evidence>
<evidence type="ECO:0000256" key="6">
    <source>
        <dbReference type="ARBA" id="ARBA00022927"/>
    </source>
</evidence>
<feature type="region of interest" description="Disordered" evidence="12">
    <location>
        <begin position="103"/>
        <end position="122"/>
    </location>
</feature>
<dbReference type="OrthoDB" id="10069524at2759"/>
<dbReference type="InterPro" id="IPR051241">
    <property type="entry name" value="DZIP_RILPL"/>
</dbReference>
<dbReference type="GO" id="GO:0005829">
    <property type="term" value="C:cytosol"/>
    <property type="evidence" value="ECO:0007669"/>
    <property type="project" value="UniProtKB-SubCell"/>
</dbReference>
<keyword evidence="8" id="KW-0969">Cilium</keyword>
<gene>
    <name evidence="14" type="ORF">DNTS_016956</name>
</gene>
<evidence type="ECO:0000256" key="2">
    <source>
        <dbReference type="ARBA" id="ARBA00004300"/>
    </source>
</evidence>
<keyword evidence="10" id="KW-0966">Cell projection</keyword>
<evidence type="ECO:0000256" key="12">
    <source>
        <dbReference type="SAM" id="MobiDB-lite"/>
    </source>
</evidence>
<dbReference type="CDD" id="cd14445">
    <property type="entry name" value="RILP-like"/>
    <property type="match status" value="1"/>
</dbReference>
<dbReference type="FunFam" id="1.20.58.1770:FF:000003">
    <property type="entry name" value="RILP-like protein 2 isoform X1"/>
    <property type="match status" value="1"/>
</dbReference>
<dbReference type="PANTHER" id="PTHR21502:SF7">
    <property type="entry name" value="RAB-INTERACTING LYSOSOMAL PROTEIN"/>
    <property type="match status" value="1"/>
</dbReference>
<keyword evidence="5" id="KW-0963">Cytoplasm</keyword>
<protein>
    <recommendedName>
        <fullName evidence="11">RILP-like protein 2</fullName>
    </recommendedName>
</protein>
<accession>A0A553QQV9</accession>
<dbReference type="PANTHER" id="PTHR21502">
    <property type="entry name" value="ZINC FINGER PROTEIN DZIP1"/>
    <property type="match status" value="1"/>
</dbReference>
<keyword evidence="7" id="KW-0175">Coiled coil</keyword>
<sequence>MENCPVAIDDHRRDIVTKNWCFQGAFSSMTVDDVYEIAKVVGAEVERLIDSYGKASVEGLVSHIVKVLELLESFAARNQAHNSKENELLKAFETLQLQQQRKRHVKECDESSNSAESRVGIL</sequence>
<evidence type="ECO:0000256" key="11">
    <source>
        <dbReference type="ARBA" id="ARBA00040819"/>
    </source>
</evidence>
<comment type="caution">
    <text evidence="14">The sequence shown here is derived from an EMBL/GenBank/DDBJ whole genome shotgun (WGS) entry which is preliminary data.</text>
</comment>
<evidence type="ECO:0000313" key="15">
    <source>
        <dbReference type="Proteomes" id="UP000316079"/>
    </source>
</evidence>
<dbReference type="PROSITE" id="PS51776">
    <property type="entry name" value="RH1"/>
    <property type="match status" value="1"/>
</dbReference>
<evidence type="ECO:0000256" key="8">
    <source>
        <dbReference type="ARBA" id="ARBA00023069"/>
    </source>
</evidence>
<evidence type="ECO:0000313" key="14">
    <source>
        <dbReference type="EMBL" id="TRY92369.1"/>
    </source>
</evidence>
<keyword evidence="9" id="KW-0206">Cytoskeleton</keyword>
<evidence type="ECO:0000256" key="4">
    <source>
        <dbReference type="ARBA" id="ARBA00022448"/>
    </source>
</evidence>
<dbReference type="Proteomes" id="UP000316079">
    <property type="component" value="Unassembled WGS sequence"/>
</dbReference>
<evidence type="ECO:0000259" key="13">
    <source>
        <dbReference type="PROSITE" id="PS51776"/>
    </source>
</evidence>
<dbReference type="GO" id="GO:0015031">
    <property type="term" value="P:protein transport"/>
    <property type="evidence" value="ECO:0007669"/>
    <property type="project" value="UniProtKB-KW"/>
</dbReference>
<evidence type="ECO:0000256" key="3">
    <source>
        <dbReference type="ARBA" id="ARBA00004514"/>
    </source>
</evidence>